<organism evidence="3">
    <name type="scientific">hydrothermal vent metagenome</name>
    <dbReference type="NCBI Taxonomy" id="652676"/>
    <lineage>
        <taxon>unclassified sequences</taxon>
        <taxon>metagenomes</taxon>
        <taxon>ecological metagenomes</taxon>
    </lineage>
</organism>
<dbReference type="EMBL" id="UOGD01000059">
    <property type="protein sequence ID" value="VAX16723.1"/>
    <property type="molecule type" value="Genomic_DNA"/>
</dbReference>
<feature type="non-terminal residue" evidence="3">
    <location>
        <position position="321"/>
    </location>
</feature>
<dbReference type="PANTHER" id="PTHR38591:SF1">
    <property type="entry name" value="BLL1000 PROTEIN"/>
    <property type="match status" value="1"/>
</dbReference>
<dbReference type="Pfam" id="PF07143">
    <property type="entry name" value="CrtC"/>
    <property type="match status" value="1"/>
</dbReference>
<dbReference type="PANTHER" id="PTHR38591">
    <property type="entry name" value="HYDROLASE"/>
    <property type="match status" value="1"/>
</dbReference>
<dbReference type="Gene3D" id="2.40.370.10">
    <property type="entry name" value="AttH-like domain"/>
    <property type="match status" value="2"/>
</dbReference>
<dbReference type="InterPro" id="IPR010791">
    <property type="entry name" value="AttH_dom"/>
</dbReference>
<dbReference type="InterPro" id="IPR023374">
    <property type="entry name" value="AttH-like_dom_sf"/>
</dbReference>
<reference evidence="3" key="1">
    <citation type="submission" date="2018-06" db="EMBL/GenBank/DDBJ databases">
        <authorList>
            <person name="Zhirakovskaya E."/>
        </authorList>
    </citation>
    <scope>NUCLEOTIDE SEQUENCE</scope>
</reference>
<keyword evidence="1" id="KW-0812">Transmembrane</keyword>
<sequence length="321" mass="36735">MIIQNISTKLNDNTRRYNSRSILLYFIFLIITLFQPLNAQTLNFPNDDGRHEDADFEAWSLFTHLETEKGLQFGVSIFFFTGKVIGIKASGLYVVIADIQKKEYQNFSKIQVPLFSSTTHTVGRLMENYSDNVLERDTISGLYKVNIEMDEFSISLKYDPLKEAIDIGQLAVGDESFNRAYAIPRGKISAQILYEGGEYQLDGIGIFQHQWGDKPEQSALSDIFALHLKDSTDILIYHSETFPKINTMIISDGNGENRILRNFTAKADTIISVESSNDKFKLEWKFKPQKNQFEIKISPSFKGQEIEMLGLSYWLSRCKVV</sequence>
<name>A0A3B1BWP4_9ZZZZ</name>
<keyword evidence="1" id="KW-1133">Transmembrane helix</keyword>
<keyword evidence="1" id="KW-0472">Membrane</keyword>
<evidence type="ECO:0000256" key="1">
    <source>
        <dbReference type="SAM" id="Phobius"/>
    </source>
</evidence>
<evidence type="ECO:0000259" key="2">
    <source>
        <dbReference type="Pfam" id="PF07143"/>
    </source>
</evidence>
<feature type="domain" description="AttH" evidence="2">
    <location>
        <begin position="57"/>
        <end position="213"/>
    </location>
</feature>
<proteinExistence type="predicted"/>
<dbReference type="Pfam" id="PF17186">
    <property type="entry name" value="Lipocalin_9"/>
    <property type="match status" value="1"/>
</dbReference>
<gene>
    <name evidence="3" type="ORF">MNBD_IGNAVI01-2654</name>
</gene>
<evidence type="ECO:0000313" key="3">
    <source>
        <dbReference type="EMBL" id="VAX16723.1"/>
    </source>
</evidence>
<protein>
    <recommendedName>
        <fullName evidence="2">AttH domain-containing protein</fullName>
    </recommendedName>
</protein>
<dbReference type="AlphaFoldDB" id="A0A3B1BWP4"/>
<dbReference type="SUPFAM" id="SSF159245">
    <property type="entry name" value="AttH-like"/>
    <property type="match status" value="1"/>
</dbReference>
<accession>A0A3B1BWP4</accession>
<feature type="transmembrane region" description="Helical" evidence="1">
    <location>
        <begin position="21"/>
        <end position="37"/>
    </location>
</feature>